<sequence>METAICSSITRAAGLGDTFWRANLRDVAVMAMSSDPNQSLNKPSGKGKAVTPVVPPSLASSSSTFQVQIKSEHNVMERLALEFSSLPDREMVPEGTDSTAGQQQQLTAPGSSSQITPTSNTPTNNLITKTIRAAMSDINKPK</sequence>
<feature type="compositionally biased region" description="Polar residues" evidence="1">
    <location>
        <begin position="96"/>
        <end position="128"/>
    </location>
</feature>
<dbReference type="AlphaFoldDB" id="A0A2P4ZJB4"/>
<name>A0A2P4ZJB4_9HYPO</name>
<organism evidence="2 3">
    <name type="scientific">Trichoderma gamsii</name>
    <dbReference type="NCBI Taxonomy" id="398673"/>
    <lineage>
        <taxon>Eukaryota</taxon>
        <taxon>Fungi</taxon>
        <taxon>Dikarya</taxon>
        <taxon>Ascomycota</taxon>
        <taxon>Pezizomycotina</taxon>
        <taxon>Sordariomycetes</taxon>
        <taxon>Hypocreomycetidae</taxon>
        <taxon>Hypocreales</taxon>
        <taxon>Hypocreaceae</taxon>
        <taxon>Trichoderma</taxon>
    </lineage>
</organism>
<dbReference type="Proteomes" id="UP000054821">
    <property type="component" value="Unassembled WGS sequence"/>
</dbReference>
<evidence type="ECO:0000313" key="2">
    <source>
        <dbReference type="EMBL" id="PON24390.1"/>
    </source>
</evidence>
<feature type="region of interest" description="Disordered" evidence="1">
    <location>
        <begin position="86"/>
        <end position="142"/>
    </location>
</feature>
<dbReference type="EMBL" id="JPDN02000023">
    <property type="protein sequence ID" value="PON24390.1"/>
    <property type="molecule type" value="Genomic_DNA"/>
</dbReference>
<reference evidence="2 3" key="1">
    <citation type="journal article" date="2016" name="Genome Announc.">
        <title>Draft Whole-Genome Sequence of Trichoderma gamsii T6085, a Promising Biocontrol Agent of Fusarium Head Blight on Wheat.</title>
        <authorList>
            <person name="Baroncelli R."/>
            <person name="Zapparata A."/>
            <person name="Piaggeschi G."/>
            <person name="Sarrocco S."/>
            <person name="Vannacci G."/>
        </authorList>
    </citation>
    <scope>NUCLEOTIDE SEQUENCE [LARGE SCALE GENOMIC DNA]</scope>
    <source>
        <strain evidence="2 3">T6085</strain>
    </source>
</reference>
<dbReference type="RefSeq" id="XP_018659988.1">
    <property type="nucleotide sequence ID" value="XM_018806898.1"/>
</dbReference>
<proteinExistence type="predicted"/>
<dbReference type="GeneID" id="29986981"/>
<gene>
    <name evidence="2" type="ORF">TGAM01_v206722</name>
</gene>
<evidence type="ECO:0000256" key="1">
    <source>
        <dbReference type="SAM" id="MobiDB-lite"/>
    </source>
</evidence>
<accession>A0A2P4ZJB4</accession>
<evidence type="ECO:0000313" key="3">
    <source>
        <dbReference type="Proteomes" id="UP000054821"/>
    </source>
</evidence>
<comment type="caution">
    <text evidence="2">The sequence shown here is derived from an EMBL/GenBank/DDBJ whole genome shotgun (WGS) entry which is preliminary data.</text>
</comment>
<keyword evidence="3" id="KW-1185">Reference proteome</keyword>
<protein>
    <submittedName>
        <fullName evidence="2">Uncharacterized protein</fullName>
    </submittedName>
</protein>